<dbReference type="EMBL" id="KI925466">
    <property type="protein sequence ID" value="ETW75507.1"/>
    <property type="molecule type" value="Genomic_DNA"/>
</dbReference>
<dbReference type="KEGG" id="hir:HETIRDRAFT_423174"/>
<reference evidence="1 2" key="1">
    <citation type="journal article" date="2012" name="New Phytol.">
        <title>Insight into trade-off between wood decay and parasitism from the genome of a fungal forest pathogen.</title>
        <authorList>
            <person name="Olson A."/>
            <person name="Aerts A."/>
            <person name="Asiegbu F."/>
            <person name="Belbahri L."/>
            <person name="Bouzid O."/>
            <person name="Broberg A."/>
            <person name="Canback B."/>
            <person name="Coutinho P.M."/>
            <person name="Cullen D."/>
            <person name="Dalman K."/>
            <person name="Deflorio G."/>
            <person name="van Diepen L.T."/>
            <person name="Dunand C."/>
            <person name="Duplessis S."/>
            <person name="Durling M."/>
            <person name="Gonthier P."/>
            <person name="Grimwood J."/>
            <person name="Fossdal C.G."/>
            <person name="Hansson D."/>
            <person name="Henrissat B."/>
            <person name="Hietala A."/>
            <person name="Himmelstrand K."/>
            <person name="Hoffmeister D."/>
            <person name="Hogberg N."/>
            <person name="James T.Y."/>
            <person name="Karlsson M."/>
            <person name="Kohler A."/>
            <person name="Kues U."/>
            <person name="Lee Y.H."/>
            <person name="Lin Y.C."/>
            <person name="Lind M."/>
            <person name="Lindquist E."/>
            <person name="Lombard V."/>
            <person name="Lucas S."/>
            <person name="Lunden K."/>
            <person name="Morin E."/>
            <person name="Murat C."/>
            <person name="Park J."/>
            <person name="Raffaello T."/>
            <person name="Rouze P."/>
            <person name="Salamov A."/>
            <person name="Schmutz J."/>
            <person name="Solheim H."/>
            <person name="Stahlberg J."/>
            <person name="Velez H."/>
            <person name="de Vries R.P."/>
            <person name="Wiebenga A."/>
            <person name="Woodward S."/>
            <person name="Yakovlev I."/>
            <person name="Garbelotto M."/>
            <person name="Martin F."/>
            <person name="Grigoriev I.V."/>
            <person name="Stenlid J."/>
        </authorList>
    </citation>
    <scope>NUCLEOTIDE SEQUENCE [LARGE SCALE GENOMIC DNA]</scope>
    <source>
        <strain evidence="1 2">TC 32-1</strain>
    </source>
</reference>
<accession>W4JPK6</accession>
<gene>
    <name evidence="1" type="ORF">HETIRDRAFT_423174</name>
</gene>
<dbReference type="AlphaFoldDB" id="W4JPK6"/>
<dbReference type="Proteomes" id="UP000030671">
    <property type="component" value="Unassembled WGS sequence"/>
</dbReference>
<proteinExistence type="predicted"/>
<evidence type="ECO:0000313" key="2">
    <source>
        <dbReference type="Proteomes" id="UP000030671"/>
    </source>
</evidence>
<keyword evidence="2" id="KW-1185">Reference proteome</keyword>
<organism evidence="1 2">
    <name type="scientific">Heterobasidion irregulare (strain TC 32-1)</name>
    <dbReference type="NCBI Taxonomy" id="747525"/>
    <lineage>
        <taxon>Eukaryota</taxon>
        <taxon>Fungi</taxon>
        <taxon>Dikarya</taxon>
        <taxon>Basidiomycota</taxon>
        <taxon>Agaricomycotina</taxon>
        <taxon>Agaricomycetes</taxon>
        <taxon>Russulales</taxon>
        <taxon>Bondarzewiaceae</taxon>
        <taxon>Heterobasidion</taxon>
        <taxon>Heterobasidion annosum species complex</taxon>
    </lineage>
</organism>
<protein>
    <submittedName>
        <fullName evidence="1">Uncharacterized protein</fullName>
    </submittedName>
</protein>
<name>W4JPK6_HETIT</name>
<sequence length="55" mass="6370">MMRSSQSLDVHGKALRISKIIKFAAEQAPDQRSYFLLYRDQKISIHHPCVILESL</sequence>
<dbReference type="RefSeq" id="XP_009552916.1">
    <property type="nucleotide sequence ID" value="XM_009554621.1"/>
</dbReference>
<dbReference type="GeneID" id="20673877"/>
<dbReference type="HOGENOM" id="CLU_3032621_0_0_1"/>
<dbReference type="InParanoid" id="W4JPK6"/>
<evidence type="ECO:0000313" key="1">
    <source>
        <dbReference type="EMBL" id="ETW75507.1"/>
    </source>
</evidence>